<evidence type="ECO:0008006" key="3">
    <source>
        <dbReference type="Google" id="ProtNLM"/>
    </source>
</evidence>
<evidence type="ECO:0000313" key="2">
    <source>
        <dbReference type="Proteomes" id="UP000248557"/>
    </source>
</evidence>
<dbReference type="AlphaFoldDB" id="A0A328Q295"/>
<dbReference type="EMBL" id="NGJK01000093">
    <property type="protein sequence ID" value="RAP02387.1"/>
    <property type="molecule type" value="Genomic_DNA"/>
</dbReference>
<dbReference type="RefSeq" id="WP_112149767.1">
    <property type="nucleotide sequence ID" value="NZ_NGJK01000093.1"/>
</dbReference>
<organism evidence="1 2">
    <name type="scientific">Methanosphaera stadtmanae</name>
    <dbReference type="NCBI Taxonomy" id="2317"/>
    <lineage>
        <taxon>Archaea</taxon>
        <taxon>Methanobacteriati</taxon>
        <taxon>Methanobacteriota</taxon>
        <taxon>Methanomada group</taxon>
        <taxon>Methanobacteria</taxon>
        <taxon>Methanobacteriales</taxon>
        <taxon>Methanobacteriaceae</taxon>
        <taxon>Methanosphaera</taxon>
    </lineage>
</organism>
<sequence>MKLSPLQTIVFIVILAGIAYGAYSATIDQLPDVSGTVVGNTTVNTSTNPTIGTVYLYDDTNNSSNTSVIIRKNTKIYKEDKNGKQTSVNMSSIKNGCKIDVYTVGDPTNTIPPQVISERIVIKAKK</sequence>
<reference evidence="1 2" key="1">
    <citation type="submission" date="2017-05" db="EMBL/GenBank/DDBJ databases">
        <title>Host range expansion of the Methanosphaera genus to humans and monogastric animals involves recent and extensive reduction in genome content.</title>
        <authorList>
            <person name="Hoedt E.C."/>
            <person name="Volmer J.G."/>
            <person name="Parks D.H."/>
            <person name="Rosewarne C.P."/>
            <person name="Denman S.E."/>
            <person name="Mcsweeney C.S."/>
            <person name="O Cuiv P."/>
            <person name="Hugenholtz P."/>
            <person name="Tyson G.W."/>
            <person name="Morrison M."/>
        </authorList>
    </citation>
    <scope>NUCLEOTIDE SEQUENCE [LARGE SCALE GENOMIC DNA]</scope>
    <source>
        <strain evidence="1 2">PA5</strain>
    </source>
</reference>
<accession>A0A328Q295</accession>
<name>A0A328Q295_9EURY</name>
<gene>
    <name evidence="1" type="ORF">CA615_07555</name>
</gene>
<proteinExistence type="predicted"/>
<dbReference type="Proteomes" id="UP000248557">
    <property type="component" value="Unassembled WGS sequence"/>
</dbReference>
<protein>
    <recommendedName>
        <fullName evidence="3">DUF5666 domain-containing protein</fullName>
    </recommendedName>
</protein>
<comment type="caution">
    <text evidence="1">The sequence shown here is derived from an EMBL/GenBank/DDBJ whole genome shotgun (WGS) entry which is preliminary data.</text>
</comment>
<evidence type="ECO:0000313" key="1">
    <source>
        <dbReference type="EMBL" id="RAP02387.1"/>
    </source>
</evidence>